<comment type="caution">
    <text evidence="7">The sequence shown here is derived from an EMBL/GenBank/DDBJ whole genome shotgun (WGS) entry which is preliminary data.</text>
</comment>
<evidence type="ECO:0000256" key="3">
    <source>
        <dbReference type="ARBA" id="ARBA00005784"/>
    </source>
</evidence>
<evidence type="ECO:0000256" key="6">
    <source>
        <dbReference type="SAM" id="Phobius"/>
    </source>
</evidence>
<name>A0A9D4ZJG5_ADICA</name>
<comment type="similarity">
    <text evidence="3 5">Belongs to the pectinacetylesterase family.</text>
</comment>
<dbReference type="GO" id="GO:0009505">
    <property type="term" value="C:plant-type cell wall"/>
    <property type="evidence" value="ECO:0007669"/>
    <property type="project" value="TreeGrafter"/>
</dbReference>
<evidence type="ECO:0000256" key="5">
    <source>
        <dbReference type="RuleBase" id="RU363114"/>
    </source>
</evidence>
<dbReference type="PANTHER" id="PTHR21562">
    <property type="entry name" value="NOTUM-RELATED"/>
    <property type="match status" value="1"/>
</dbReference>
<keyword evidence="6" id="KW-1133">Transmembrane helix</keyword>
<keyword evidence="4 5" id="KW-0134">Cell wall</keyword>
<dbReference type="GO" id="GO:0052793">
    <property type="term" value="F:pectin acetylesterase activity"/>
    <property type="evidence" value="ECO:0007669"/>
    <property type="project" value="TreeGrafter"/>
</dbReference>
<sequence length="445" mass="49801">MADRRGLSIEGASGLPAKRTWSSVEFALGLLGFMVTSAAFVMILDYKRIQRSNSLWPSFEQPDFFRPSPDELLFVRSTVVEDAVQKGAVCLDGSPPVYHLHRGRGLGINNWLIHLEGGGWCSTSNSCLRRSGTRLGSSHYMDEQVVFGGSLSNSPFKNPEFYNWNRVKVRYCDGGSFSGDVEAPLEMILEKVNQSKKIHFRGQRVWQAVMDDLLSKGLKHAEKALLSGCSAGGLASIIHCDNFRSQLPENAVVKCLSDAGFFLDARDVMNRSFIQSFYRDVVSLHGIAAQLPSSCQEGVKCFFPQYLLKGTKTPLFILNPAYDTWQIENILLPGPEEHLQNWSLCMNDPVECSPEQMKVLQGFRVKMLEALDAVEGSDEGGLFINSCFIHCQSEMDMTWHRERTPLINQRTIAEAVGDWFSKRRPAKDIDCAYPCNPSCFKIGEV</sequence>
<evidence type="ECO:0000256" key="1">
    <source>
        <dbReference type="ARBA" id="ARBA00003534"/>
    </source>
</evidence>
<accession>A0A9D4ZJG5</accession>
<reference evidence="7" key="1">
    <citation type="submission" date="2021-01" db="EMBL/GenBank/DDBJ databases">
        <title>Adiantum capillus-veneris genome.</title>
        <authorList>
            <person name="Fang Y."/>
            <person name="Liao Q."/>
        </authorList>
    </citation>
    <scope>NUCLEOTIDE SEQUENCE</scope>
    <source>
        <strain evidence="7">H3</strain>
        <tissue evidence="7">Leaf</tissue>
    </source>
</reference>
<comment type="function">
    <text evidence="1 5">Hydrolyzes acetyl esters in homogalacturonan regions of pectin. In type I primary cell wall, galacturonic acid residues of pectin can be acetylated at the O-2 and O-3 positions. Decreasing the degree of acetylation of pectin gels in vitro alters their physical properties.</text>
</comment>
<comment type="subcellular location">
    <subcellularLocation>
        <location evidence="2 5">Secreted</location>
        <location evidence="2 5">Cell wall</location>
    </subcellularLocation>
</comment>
<keyword evidence="6" id="KW-0472">Membrane</keyword>
<organism evidence="7 8">
    <name type="scientific">Adiantum capillus-veneris</name>
    <name type="common">Maidenhair fern</name>
    <dbReference type="NCBI Taxonomy" id="13818"/>
    <lineage>
        <taxon>Eukaryota</taxon>
        <taxon>Viridiplantae</taxon>
        <taxon>Streptophyta</taxon>
        <taxon>Embryophyta</taxon>
        <taxon>Tracheophyta</taxon>
        <taxon>Polypodiopsida</taxon>
        <taxon>Polypodiidae</taxon>
        <taxon>Polypodiales</taxon>
        <taxon>Pteridineae</taxon>
        <taxon>Pteridaceae</taxon>
        <taxon>Vittarioideae</taxon>
        <taxon>Adiantum</taxon>
    </lineage>
</organism>
<dbReference type="GO" id="GO:0071555">
    <property type="term" value="P:cell wall organization"/>
    <property type="evidence" value="ECO:0007669"/>
    <property type="project" value="UniProtKB-KW"/>
</dbReference>
<dbReference type="PANTHER" id="PTHR21562:SF93">
    <property type="entry name" value="PECTIN ACETYLESTERASE 8"/>
    <property type="match status" value="1"/>
</dbReference>
<dbReference type="InterPro" id="IPR004963">
    <property type="entry name" value="PAE/NOTUM"/>
</dbReference>
<keyword evidence="8" id="KW-1185">Reference proteome</keyword>
<keyword evidence="6" id="KW-0812">Transmembrane</keyword>
<protein>
    <recommendedName>
        <fullName evidence="5">Pectin acetylesterase</fullName>
        <ecNumber evidence="5">3.1.1.-</ecNumber>
    </recommendedName>
</protein>
<dbReference type="EMBL" id="JABFUD020000007">
    <property type="protein sequence ID" value="KAI5077784.1"/>
    <property type="molecule type" value="Genomic_DNA"/>
</dbReference>
<keyword evidence="5" id="KW-0378">Hydrolase</keyword>
<evidence type="ECO:0000256" key="4">
    <source>
        <dbReference type="ARBA" id="ARBA00022512"/>
    </source>
</evidence>
<evidence type="ECO:0000256" key="2">
    <source>
        <dbReference type="ARBA" id="ARBA00004191"/>
    </source>
</evidence>
<keyword evidence="5" id="KW-0964">Secreted</keyword>
<dbReference type="AlphaFoldDB" id="A0A9D4ZJG5"/>
<dbReference type="OrthoDB" id="2015280at2759"/>
<proteinExistence type="inferred from homology"/>
<dbReference type="Proteomes" id="UP000886520">
    <property type="component" value="Chromosome 7"/>
</dbReference>
<feature type="transmembrane region" description="Helical" evidence="6">
    <location>
        <begin position="26"/>
        <end position="44"/>
    </location>
</feature>
<evidence type="ECO:0000313" key="8">
    <source>
        <dbReference type="Proteomes" id="UP000886520"/>
    </source>
</evidence>
<dbReference type="EC" id="3.1.1.-" evidence="5"/>
<dbReference type="Pfam" id="PF03283">
    <property type="entry name" value="PAE"/>
    <property type="match status" value="1"/>
</dbReference>
<gene>
    <name evidence="7" type="ORF">GOP47_0007608</name>
</gene>
<evidence type="ECO:0000313" key="7">
    <source>
        <dbReference type="EMBL" id="KAI5077784.1"/>
    </source>
</evidence>
<keyword evidence="5" id="KW-0961">Cell wall biogenesis/degradation</keyword>